<dbReference type="InterPro" id="IPR027417">
    <property type="entry name" value="P-loop_NTPase"/>
</dbReference>
<accession>A0A2J6THD2</accession>
<evidence type="ECO:0000313" key="3">
    <source>
        <dbReference type="Proteomes" id="UP000235371"/>
    </source>
</evidence>
<feature type="domain" description="DNA2/NAM7 helicase-like C-terminal" evidence="1">
    <location>
        <begin position="229"/>
        <end position="387"/>
    </location>
</feature>
<proteinExistence type="predicted"/>
<name>A0A2J6THD2_9HELO</name>
<evidence type="ECO:0000313" key="2">
    <source>
        <dbReference type="EMBL" id="PMD62423.1"/>
    </source>
</evidence>
<dbReference type="Gene3D" id="3.40.50.300">
    <property type="entry name" value="P-loop containing nucleotide triphosphate hydrolases"/>
    <property type="match status" value="2"/>
</dbReference>
<keyword evidence="3" id="KW-1185">Reference proteome</keyword>
<dbReference type="SUPFAM" id="SSF52540">
    <property type="entry name" value="P-loop containing nucleoside triphosphate hydrolases"/>
    <property type="match status" value="1"/>
</dbReference>
<dbReference type="InterPro" id="IPR045055">
    <property type="entry name" value="DNA2/NAM7-like"/>
</dbReference>
<dbReference type="GeneID" id="36580115"/>
<organism evidence="2 3">
    <name type="scientific">Hyaloscypha bicolor E</name>
    <dbReference type="NCBI Taxonomy" id="1095630"/>
    <lineage>
        <taxon>Eukaryota</taxon>
        <taxon>Fungi</taxon>
        <taxon>Dikarya</taxon>
        <taxon>Ascomycota</taxon>
        <taxon>Pezizomycotina</taxon>
        <taxon>Leotiomycetes</taxon>
        <taxon>Helotiales</taxon>
        <taxon>Hyaloscyphaceae</taxon>
        <taxon>Hyaloscypha</taxon>
        <taxon>Hyaloscypha bicolor</taxon>
    </lineage>
</organism>
<dbReference type="AlphaFoldDB" id="A0A2J6THD2"/>
<dbReference type="InParanoid" id="A0A2J6THD2"/>
<dbReference type="Proteomes" id="UP000235371">
    <property type="component" value="Unassembled WGS sequence"/>
</dbReference>
<reference evidence="2 3" key="1">
    <citation type="submission" date="2016-04" db="EMBL/GenBank/DDBJ databases">
        <title>A degradative enzymes factory behind the ericoid mycorrhizal symbiosis.</title>
        <authorList>
            <consortium name="DOE Joint Genome Institute"/>
            <person name="Martino E."/>
            <person name="Morin E."/>
            <person name="Grelet G."/>
            <person name="Kuo A."/>
            <person name="Kohler A."/>
            <person name="Daghino S."/>
            <person name="Barry K."/>
            <person name="Choi C."/>
            <person name="Cichocki N."/>
            <person name="Clum A."/>
            <person name="Copeland A."/>
            <person name="Hainaut M."/>
            <person name="Haridas S."/>
            <person name="Labutti K."/>
            <person name="Lindquist E."/>
            <person name="Lipzen A."/>
            <person name="Khouja H.-R."/>
            <person name="Murat C."/>
            <person name="Ohm R."/>
            <person name="Olson A."/>
            <person name="Spatafora J."/>
            <person name="Veneault-Fourrey C."/>
            <person name="Henrissat B."/>
            <person name="Grigoriev I."/>
            <person name="Martin F."/>
            <person name="Perotto S."/>
        </authorList>
    </citation>
    <scope>NUCLEOTIDE SEQUENCE [LARGE SCALE GENOMIC DNA]</scope>
    <source>
        <strain evidence="2 3">E</strain>
    </source>
</reference>
<sequence>MYDALPTPAYNALIPRVVKSMDSGQQDAMSGLEEKMISIIDGPQGSGKTMLAATFGALSIQSGEKVTFLASTKAALKELFLKVVDISSNELHLPLSIIQRFSCNETQDWLPVDVRVLANIISKTQLNDQYQLDLIGKSTRQTSYPLNNNGGAPTAVFGLYDELESLDSESFETTVLLCDGAERAHDYSIFAACGLFASTLKRVALFGNSDKLPIEAASKHLNYLRNQLQLTTFSRLIYTGVKPIRLNRQYHMDPDLSSLPMSHMYWDRAREKSRLSVLDGVSTGDFPARVFMQHWAAKYLRKDIKNAKTSVFADVVDGICLQYSTGHAKVNHQNMVAILHILRSMKEVDLQQEKIIVITFFPEGAVAMRKFLKSQKIASVRVEHVDSDKIKIKENLISIIDCPMTGSPGAGSRTRHERGYPRSPVTGERPRMLFRVQRMVSALCVSRGLRVFVGSTSLLDSRSGYDWKKSGGYALIKDLMESHTRDEQVKRIEIGEDLLQYEEFLRPGDYVFASGTSRSSVEMYRNLERIQGQPTETPPATEAEGLMSMTWRSWTVATASAATGMGANGTNWRRGEMLNSVENNVRGDAERGWIGAQNFGNSPVTGLTSRQNIGYETRVERIRNTNWRSGF</sequence>
<dbReference type="STRING" id="1095630.A0A2J6THD2"/>
<dbReference type="OrthoDB" id="3561129at2759"/>
<evidence type="ECO:0000259" key="1">
    <source>
        <dbReference type="Pfam" id="PF13087"/>
    </source>
</evidence>
<gene>
    <name evidence="2" type="ORF">K444DRAFT_341553</name>
</gene>
<protein>
    <recommendedName>
        <fullName evidence="1">DNA2/NAM7 helicase-like C-terminal domain-containing protein</fullName>
    </recommendedName>
</protein>
<dbReference type="RefSeq" id="XP_024739327.1">
    <property type="nucleotide sequence ID" value="XM_024872033.1"/>
</dbReference>
<dbReference type="PANTHER" id="PTHR10887">
    <property type="entry name" value="DNA2/NAM7 HELICASE FAMILY"/>
    <property type="match status" value="1"/>
</dbReference>
<dbReference type="Pfam" id="PF13087">
    <property type="entry name" value="AAA_12"/>
    <property type="match status" value="1"/>
</dbReference>
<dbReference type="EMBL" id="KZ613783">
    <property type="protein sequence ID" value="PMD62423.1"/>
    <property type="molecule type" value="Genomic_DNA"/>
</dbReference>
<dbReference type="InterPro" id="IPR041679">
    <property type="entry name" value="DNA2/NAM7-like_C"/>
</dbReference>
<dbReference type="PANTHER" id="PTHR10887:SF495">
    <property type="entry name" value="HELICASE SENATAXIN ISOFORM X1-RELATED"/>
    <property type="match status" value="1"/>
</dbReference>